<evidence type="ECO:0000259" key="9">
    <source>
        <dbReference type="Pfam" id="PF25752"/>
    </source>
</evidence>
<keyword evidence="5" id="KW-0325">Glycoprotein</keyword>
<reference evidence="10" key="1">
    <citation type="submission" date="2020-11" db="EMBL/GenBank/DDBJ databases">
        <title>Gallus gallus (Chicken) genome, bGalGal1, GRCg7b, maternal haplotype autosomes + Z &amp; W.</title>
        <authorList>
            <person name="Warren W."/>
            <person name="Formenti G."/>
            <person name="Fedrigo O."/>
            <person name="Haase B."/>
            <person name="Mountcastle J."/>
            <person name="Balacco J."/>
            <person name="Tracey A."/>
            <person name="Schneider V."/>
            <person name="Okimoto R."/>
            <person name="Cheng H."/>
            <person name="Hawken R."/>
            <person name="Howe K."/>
            <person name="Jarvis E.D."/>
        </authorList>
    </citation>
    <scope>NUCLEOTIDE SEQUENCE [LARGE SCALE GENOMIC DNA]</scope>
    <source>
        <strain evidence="10">Broiler</strain>
    </source>
</reference>
<dbReference type="GO" id="GO:0021904">
    <property type="term" value="P:dorsal/ventral neural tube patterning"/>
    <property type="evidence" value="ECO:0007669"/>
    <property type="project" value="Ensembl"/>
</dbReference>
<evidence type="ECO:0000256" key="3">
    <source>
        <dbReference type="ARBA" id="ARBA00022729"/>
    </source>
</evidence>
<dbReference type="InterPro" id="IPR011677">
    <property type="entry name" value="TCTN1-3_dom"/>
</dbReference>
<dbReference type="GO" id="GO:0021523">
    <property type="term" value="P:somatic motor neuron differentiation"/>
    <property type="evidence" value="ECO:0007669"/>
    <property type="project" value="Ensembl"/>
</dbReference>
<name>A0A8V1A5X0_CHICK</name>
<feature type="domain" description="Tectonic-1-3 N-terminal" evidence="9">
    <location>
        <begin position="49"/>
        <end position="154"/>
    </location>
</feature>
<reference evidence="10" key="2">
    <citation type="submission" date="2025-08" db="UniProtKB">
        <authorList>
            <consortium name="Ensembl"/>
        </authorList>
    </citation>
    <scope>IDENTIFICATION</scope>
    <source>
        <strain evidence="10">broiler</strain>
    </source>
</reference>
<evidence type="ECO:0000256" key="1">
    <source>
        <dbReference type="ARBA" id="ARBA00007633"/>
    </source>
</evidence>
<feature type="region of interest" description="Disordered" evidence="6">
    <location>
        <begin position="21"/>
        <end position="43"/>
    </location>
</feature>
<dbReference type="InterPro" id="IPR040354">
    <property type="entry name" value="TCTN1-3"/>
</dbReference>
<feature type="domain" description="Tectonic-1-3" evidence="8">
    <location>
        <begin position="190"/>
        <end position="350"/>
    </location>
</feature>
<evidence type="ECO:0000256" key="2">
    <source>
        <dbReference type="ARBA" id="ARBA00011495"/>
    </source>
</evidence>
<reference evidence="10" key="3">
    <citation type="submission" date="2025-09" db="UniProtKB">
        <authorList>
            <consortium name="Ensembl"/>
        </authorList>
    </citation>
    <scope>IDENTIFICATION</scope>
    <source>
        <strain evidence="10">broiler</strain>
    </source>
</reference>
<protein>
    <submittedName>
        <fullName evidence="10">Tectonic family member 1</fullName>
    </submittedName>
</protein>
<feature type="signal peptide" evidence="7">
    <location>
        <begin position="1"/>
        <end position="18"/>
    </location>
</feature>
<dbReference type="FunCoup" id="A0A8V1A5X0">
    <property type="interactions" value="964"/>
</dbReference>
<dbReference type="InterPro" id="IPR057724">
    <property type="entry name" value="TCTN1-3_N"/>
</dbReference>
<keyword evidence="3 7" id="KW-0732">Signal</keyword>
<evidence type="ECO:0000259" key="8">
    <source>
        <dbReference type="Pfam" id="PF07773"/>
    </source>
</evidence>
<evidence type="ECO:0000256" key="4">
    <source>
        <dbReference type="ARBA" id="ARBA00022794"/>
    </source>
</evidence>
<dbReference type="GO" id="GO:0021537">
    <property type="term" value="P:telencephalon development"/>
    <property type="evidence" value="ECO:0007669"/>
    <property type="project" value="Ensembl"/>
</dbReference>
<dbReference type="GO" id="GO:0060271">
    <property type="term" value="P:cilium assembly"/>
    <property type="evidence" value="ECO:0000318"/>
    <property type="project" value="GO_Central"/>
</dbReference>
<organism evidence="10 11">
    <name type="scientific">Gallus gallus</name>
    <name type="common">Chicken</name>
    <dbReference type="NCBI Taxonomy" id="9031"/>
    <lineage>
        <taxon>Eukaryota</taxon>
        <taxon>Metazoa</taxon>
        <taxon>Chordata</taxon>
        <taxon>Craniata</taxon>
        <taxon>Vertebrata</taxon>
        <taxon>Euteleostomi</taxon>
        <taxon>Archelosauria</taxon>
        <taxon>Archosauria</taxon>
        <taxon>Dinosauria</taxon>
        <taxon>Saurischia</taxon>
        <taxon>Theropoda</taxon>
        <taxon>Coelurosauria</taxon>
        <taxon>Aves</taxon>
        <taxon>Neognathae</taxon>
        <taxon>Galloanserae</taxon>
        <taxon>Galliformes</taxon>
        <taxon>Phasianidae</taxon>
        <taxon>Phasianinae</taxon>
        <taxon>Gallus</taxon>
    </lineage>
</organism>
<dbReference type="PANTHER" id="PTHR14611:SF1">
    <property type="entry name" value="TECTONIC-1"/>
    <property type="match status" value="1"/>
</dbReference>
<accession>A0A8V1A5X0</accession>
<proteinExistence type="inferred from homology"/>
<dbReference type="OrthoDB" id="2104337at2759"/>
<comment type="subunit">
    <text evidence="2">Part of the tectonic-like complex (also named B9 complex).</text>
</comment>
<dbReference type="GeneTree" id="ENSGT00570000079101"/>
<feature type="domain" description="Tectonic-1-3" evidence="8">
    <location>
        <begin position="425"/>
        <end position="553"/>
    </location>
</feature>
<feature type="chain" id="PRO_5036451818" evidence="7">
    <location>
        <begin position="19"/>
        <end position="581"/>
    </location>
</feature>
<keyword evidence="4" id="KW-0970">Cilium biogenesis/degradation</keyword>
<dbReference type="PANTHER" id="PTHR14611">
    <property type="entry name" value="TECTONIC FAMILY MEMBER"/>
    <property type="match status" value="1"/>
</dbReference>
<dbReference type="GO" id="GO:0005615">
    <property type="term" value="C:extracellular space"/>
    <property type="evidence" value="ECO:0007669"/>
    <property type="project" value="Ensembl"/>
</dbReference>
<dbReference type="GO" id="GO:0036038">
    <property type="term" value="C:MKS complex"/>
    <property type="evidence" value="ECO:0000318"/>
    <property type="project" value="GO_Central"/>
</dbReference>
<dbReference type="Pfam" id="PF25752">
    <property type="entry name" value="DUF1619_N"/>
    <property type="match status" value="1"/>
</dbReference>
<sequence length="581" mass="63456">MAAALRLGLLLFLSPLRAAEPSTELPSSPEASSKTRATAWKRGRSGPAPLTDVAKLCVCDLLVAQCDVNCCCDPDCSAEDFSLFTTCSVPIVTGDSRLCSQKAAIYSLDTEANPPERVFKLVDHINPSVFCIHATNYEQALSFSSPETPTAENFDQLLKKYGGATFSAEPNSWSMNSDASDPSDANKSYRYEYGVPIQTVDAFLRLPSPVVSSWCSDANPAGFLVHQATKCIRSISVENCGNIQAVSMLFYINSSILAVPKSSQMVNITVQSVVVQSLNGMRTLLNSRDVLRHPMILDELCINIVLGVSYHITYTDTGEIIEAAASFVLGAVNKEALSVQQSFEISFTQVNTNPVPFSGNPGYVVGLAVRAGFKPQGYPFPIVILLSVLFLDQLHSDFLSWTPYIFHLFFTESKCVLFGYILEVTNVSVLTAISWNCSARITAAMNCQPLAQVLLDLLMGQSFPEYVAPFGNSQAQDVLDWVPITHLRTSEQSSCQIPVALEIEVKWTKYGSLVNPQARIVNVTATTTTTTLKQLPLGRERTIPITSSVVFTDISSPAEPGYKAWPTINAKLPHDFFFPFV</sequence>
<dbReference type="Pfam" id="PF07773">
    <property type="entry name" value="TCTN_DUF1619"/>
    <property type="match status" value="2"/>
</dbReference>
<dbReference type="GO" id="GO:0001841">
    <property type="term" value="P:neural tube formation"/>
    <property type="evidence" value="ECO:0007669"/>
    <property type="project" value="Ensembl"/>
</dbReference>
<dbReference type="GO" id="GO:1904491">
    <property type="term" value="P:protein localization to ciliary transition zone"/>
    <property type="evidence" value="ECO:0000318"/>
    <property type="project" value="GO_Central"/>
</dbReference>
<gene>
    <name evidence="10" type="primary">TCTN1</name>
</gene>
<keyword evidence="11" id="KW-1185">Reference proteome</keyword>
<dbReference type="GO" id="GO:0021956">
    <property type="term" value="P:central nervous system interneuron axonogenesis"/>
    <property type="evidence" value="ECO:0007669"/>
    <property type="project" value="Ensembl"/>
</dbReference>
<dbReference type="Ensembl" id="ENSGALT00010062432.1">
    <property type="protein sequence ID" value="ENSGALP00010038602.1"/>
    <property type="gene ID" value="ENSGALG00010025586.1"/>
</dbReference>
<evidence type="ECO:0000256" key="7">
    <source>
        <dbReference type="SAM" id="SignalP"/>
    </source>
</evidence>
<dbReference type="AlphaFoldDB" id="A0A8V1A5X0"/>
<dbReference type="Proteomes" id="UP000000539">
    <property type="component" value="Chromosome 15"/>
</dbReference>
<comment type="similarity">
    <text evidence="1">Belongs to the tectonic family.</text>
</comment>
<dbReference type="GO" id="GO:0016020">
    <property type="term" value="C:membrane"/>
    <property type="evidence" value="ECO:0007669"/>
    <property type="project" value="Ensembl"/>
</dbReference>
<evidence type="ECO:0000313" key="10">
    <source>
        <dbReference type="Ensembl" id="ENSGALP00010038602.1"/>
    </source>
</evidence>
<evidence type="ECO:0000313" key="11">
    <source>
        <dbReference type="Proteomes" id="UP000000539"/>
    </source>
</evidence>
<dbReference type="GO" id="GO:0008589">
    <property type="term" value="P:regulation of smoothened signaling pathway"/>
    <property type="evidence" value="ECO:0007669"/>
    <property type="project" value="Ensembl"/>
</dbReference>
<evidence type="ECO:0000256" key="5">
    <source>
        <dbReference type="ARBA" id="ARBA00023180"/>
    </source>
</evidence>
<evidence type="ECO:0000256" key="6">
    <source>
        <dbReference type="SAM" id="MobiDB-lite"/>
    </source>
</evidence>
<feature type="compositionally biased region" description="Polar residues" evidence="6">
    <location>
        <begin position="24"/>
        <end position="36"/>
    </location>
</feature>